<organism evidence="2 3">
    <name type="scientific">Psilocybe cyanescens</name>
    <dbReference type="NCBI Taxonomy" id="93625"/>
    <lineage>
        <taxon>Eukaryota</taxon>
        <taxon>Fungi</taxon>
        <taxon>Dikarya</taxon>
        <taxon>Basidiomycota</taxon>
        <taxon>Agaricomycotina</taxon>
        <taxon>Agaricomycetes</taxon>
        <taxon>Agaricomycetidae</taxon>
        <taxon>Agaricales</taxon>
        <taxon>Agaricineae</taxon>
        <taxon>Strophariaceae</taxon>
        <taxon>Psilocybe</taxon>
    </lineage>
</organism>
<protein>
    <submittedName>
        <fullName evidence="2">Uncharacterized protein</fullName>
    </submittedName>
</protein>
<dbReference type="AlphaFoldDB" id="A0A409WR63"/>
<dbReference type="Proteomes" id="UP000283269">
    <property type="component" value="Unassembled WGS sequence"/>
</dbReference>
<proteinExistence type="predicted"/>
<dbReference type="OrthoDB" id="2013972at2759"/>
<dbReference type="InParanoid" id="A0A409WR63"/>
<evidence type="ECO:0000313" key="3">
    <source>
        <dbReference type="Proteomes" id="UP000283269"/>
    </source>
</evidence>
<gene>
    <name evidence="2" type="ORF">CVT25_015118</name>
</gene>
<sequence>MSHASSRRESMALAKLPGLVLWPSTSIPMDQSEIEIHASKHLRLSRRNYLIEHAVEATGDEEIYEAFLRHRFNPPPPSSLSPNSDPGSDVVSVHGSIAESVFSDSRECMWDLQSEFGRRFAWQHSSSSSDRSSTPGTAREQGHTPTTPTFPVSLSPNAPSMSISASSVESRPSHRDMMLIVTPTAPIHSRKMTHVRIFRVYEAIKMDENLFGTTM</sequence>
<dbReference type="STRING" id="93625.A0A409WR63"/>
<name>A0A409WR63_PSICY</name>
<keyword evidence="3" id="KW-1185">Reference proteome</keyword>
<feature type="compositionally biased region" description="Polar residues" evidence="1">
    <location>
        <begin position="143"/>
        <end position="170"/>
    </location>
</feature>
<reference evidence="2 3" key="1">
    <citation type="journal article" date="2018" name="Evol. Lett.">
        <title>Horizontal gene cluster transfer increased hallucinogenic mushroom diversity.</title>
        <authorList>
            <person name="Reynolds H.T."/>
            <person name="Vijayakumar V."/>
            <person name="Gluck-Thaler E."/>
            <person name="Korotkin H.B."/>
            <person name="Matheny P.B."/>
            <person name="Slot J.C."/>
        </authorList>
    </citation>
    <scope>NUCLEOTIDE SEQUENCE [LARGE SCALE GENOMIC DNA]</scope>
    <source>
        <strain evidence="2 3">2631</strain>
    </source>
</reference>
<evidence type="ECO:0000313" key="2">
    <source>
        <dbReference type="EMBL" id="PPQ80990.1"/>
    </source>
</evidence>
<feature type="region of interest" description="Disordered" evidence="1">
    <location>
        <begin position="123"/>
        <end position="174"/>
    </location>
</feature>
<comment type="caution">
    <text evidence="2">The sequence shown here is derived from an EMBL/GenBank/DDBJ whole genome shotgun (WGS) entry which is preliminary data.</text>
</comment>
<dbReference type="EMBL" id="NHYD01003292">
    <property type="protein sequence ID" value="PPQ80990.1"/>
    <property type="molecule type" value="Genomic_DNA"/>
</dbReference>
<evidence type="ECO:0000256" key="1">
    <source>
        <dbReference type="SAM" id="MobiDB-lite"/>
    </source>
</evidence>
<accession>A0A409WR63</accession>